<evidence type="ECO:0000313" key="3">
    <source>
        <dbReference type="EMBL" id="KAJ9482342.1"/>
    </source>
</evidence>
<protein>
    <submittedName>
        <fullName evidence="3">Uncharacterized protein</fullName>
    </submittedName>
</protein>
<dbReference type="EMBL" id="LACB01000573">
    <property type="protein sequence ID" value="KAJ9482342.1"/>
    <property type="molecule type" value="Genomic_DNA"/>
</dbReference>
<accession>A0AAI9T802</accession>
<evidence type="ECO:0000313" key="4">
    <source>
        <dbReference type="Proteomes" id="UP001227192"/>
    </source>
</evidence>
<feature type="region of interest" description="Disordered" evidence="1">
    <location>
        <begin position="1"/>
        <end position="49"/>
    </location>
</feature>
<evidence type="ECO:0000256" key="1">
    <source>
        <dbReference type="SAM" id="MobiDB-lite"/>
    </source>
</evidence>
<feature type="transmembrane region" description="Helical" evidence="2">
    <location>
        <begin position="57"/>
        <end position="78"/>
    </location>
</feature>
<keyword evidence="2" id="KW-0812">Transmembrane</keyword>
<dbReference type="Proteomes" id="UP001227192">
    <property type="component" value="Unassembled WGS sequence"/>
</dbReference>
<keyword evidence="2" id="KW-1133">Transmembrane helix</keyword>
<reference evidence="3" key="1">
    <citation type="submission" date="2015-06" db="EMBL/GenBank/DDBJ databases">
        <authorList>
            <person name="Nguyen H."/>
        </authorList>
    </citation>
    <scope>NUCLEOTIDE SEQUENCE</scope>
    <source>
        <strain evidence="3">DAOM 180753</strain>
    </source>
</reference>
<keyword evidence="4" id="KW-1185">Reference proteome</keyword>
<sequence length="99" mass="11377">MDGSVDEEEKASGADRQFQASARAHRYARVNRTYKTPHRSSPPDLAWPSRNNPLIPAQMYISFLFFLFSSLFCILRILRTPRTSSTYAFSFKTGFPPVR</sequence>
<organism evidence="3 4">
    <name type="scientific">Penicillium thymicola</name>
    <dbReference type="NCBI Taxonomy" id="293382"/>
    <lineage>
        <taxon>Eukaryota</taxon>
        <taxon>Fungi</taxon>
        <taxon>Dikarya</taxon>
        <taxon>Ascomycota</taxon>
        <taxon>Pezizomycotina</taxon>
        <taxon>Eurotiomycetes</taxon>
        <taxon>Eurotiomycetidae</taxon>
        <taxon>Eurotiales</taxon>
        <taxon>Aspergillaceae</taxon>
        <taxon>Penicillium</taxon>
    </lineage>
</organism>
<comment type="caution">
    <text evidence="3">The sequence shown here is derived from an EMBL/GenBank/DDBJ whole genome shotgun (WGS) entry which is preliminary data.</text>
</comment>
<proteinExistence type="predicted"/>
<gene>
    <name evidence="3" type="ORF">VN97_g11090</name>
</gene>
<reference evidence="3" key="2">
    <citation type="journal article" date="2016" name="Fungal Biol.">
        <title>Ochratoxin A production by Penicillium thymicola.</title>
        <authorList>
            <person name="Nguyen H.D.T."/>
            <person name="McMullin D.R."/>
            <person name="Ponomareva E."/>
            <person name="Riley R."/>
            <person name="Pomraning K.R."/>
            <person name="Baker S.E."/>
            <person name="Seifert K.A."/>
        </authorList>
    </citation>
    <scope>NUCLEOTIDE SEQUENCE</scope>
    <source>
        <strain evidence="3">DAOM 180753</strain>
    </source>
</reference>
<keyword evidence="2" id="KW-0472">Membrane</keyword>
<dbReference type="AlphaFoldDB" id="A0AAI9T802"/>
<name>A0AAI9T802_PENTH</name>
<evidence type="ECO:0000256" key="2">
    <source>
        <dbReference type="SAM" id="Phobius"/>
    </source>
</evidence>